<evidence type="ECO:0000313" key="2">
    <source>
        <dbReference type="Proteomes" id="UP000293172"/>
    </source>
</evidence>
<dbReference type="PANTHER" id="PTHR40266:SF2">
    <property type="entry name" value="TOXIN HIGB-1"/>
    <property type="match status" value="1"/>
</dbReference>
<proteinExistence type="predicted"/>
<dbReference type="Pfam" id="PF05015">
    <property type="entry name" value="HigB-like_toxin"/>
    <property type="match status" value="1"/>
</dbReference>
<dbReference type="AlphaFoldDB" id="A0A4Q9QWA2"/>
<organism evidence="1 2">
    <name type="scientific">Phytopseudomonas dryadis</name>
    <dbReference type="NCBI Taxonomy" id="2487520"/>
    <lineage>
        <taxon>Bacteria</taxon>
        <taxon>Pseudomonadati</taxon>
        <taxon>Pseudomonadota</taxon>
        <taxon>Gammaproteobacteria</taxon>
        <taxon>Pseudomonadales</taxon>
        <taxon>Pseudomonadaceae</taxon>
        <taxon>Phytopseudomonas</taxon>
    </lineage>
</organism>
<dbReference type="SUPFAM" id="SSF143011">
    <property type="entry name" value="RelE-like"/>
    <property type="match status" value="1"/>
</dbReference>
<name>A0A4Q9QWA2_9GAMM</name>
<evidence type="ECO:0000313" key="1">
    <source>
        <dbReference type="EMBL" id="TBU88454.1"/>
    </source>
</evidence>
<dbReference type="OrthoDB" id="9801102at2"/>
<dbReference type="InterPro" id="IPR035093">
    <property type="entry name" value="RelE/ParE_toxin_dom_sf"/>
</dbReference>
<dbReference type="EMBL" id="QJUL01000030">
    <property type="protein sequence ID" value="TBU88454.1"/>
    <property type="molecule type" value="Genomic_DNA"/>
</dbReference>
<gene>
    <name evidence="1" type="ORF">DNK44_18320</name>
</gene>
<protein>
    <submittedName>
        <fullName evidence="1">Killer protein</fullName>
    </submittedName>
</protein>
<sequence>MIRSFRHKGLRALHERRDASGVRADHAARLRRLLATLDVAQSPTEMDQPGNRLHYLKQGKYSGYWSVRVSGNWRLIFQFSEQGAELVDYLDYH</sequence>
<comment type="caution">
    <text evidence="1">The sequence shown here is derived from an EMBL/GenBank/DDBJ whole genome shotgun (WGS) entry which is preliminary data.</text>
</comment>
<dbReference type="InterPro" id="IPR007711">
    <property type="entry name" value="HigB-1"/>
</dbReference>
<accession>A0A4Q9QWA2</accession>
<dbReference type="Proteomes" id="UP000293172">
    <property type="component" value="Unassembled WGS sequence"/>
</dbReference>
<dbReference type="Gene3D" id="3.30.2310.20">
    <property type="entry name" value="RelE-like"/>
    <property type="match status" value="1"/>
</dbReference>
<reference evidence="1 2" key="1">
    <citation type="submission" date="2018-06" db="EMBL/GenBank/DDBJ databases">
        <title>Three novel Pseudomonas species isolated from symptomatic oak.</title>
        <authorList>
            <person name="Bueno-Gonzalez V."/>
            <person name="Brady C."/>
        </authorList>
    </citation>
    <scope>NUCLEOTIDE SEQUENCE [LARGE SCALE GENOMIC DNA]</scope>
    <source>
        <strain evidence="1 2">P6B</strain>
    </source>
</reference>
<dbReference type="RefSeq" id="WP_033948786.1">
    <property type="nucleotide sequence ID" value="NZ_QJUL01000030.1"/>
</dbReference>
<dbReference type="PANTHER" id="PTHR40266">
    <property type="entry name" value="TOXIN HIGB-1"/>
    <property type="match status" value="1"/>
</dbReference>